<sequence>MKAAHALWSKMKNKLVSPIIQDRLFASFSGRVSAGAFCSSKVFSMSNATSF</sequence>
<dbReference type="Proteomes" id="UP000289437">
    <property type="component" value="Unassembled WGS sequence"/>
</dbReference>
<gene>
    <name evidence="1" type="ORF">GRAN_2545</name>
</gene>
<accession>A0A4Q0T157</accession>
<name>A0A4Q0T157_9BACT</name>
<keyword evidence="2" id="KW-1185">Reference proteome</keyword>
<dbReference type="EMBL" id="RDSM01000002">
    <property type="protein sequence ID" value="RXH55688.1"/>
    <property type="molecule type" value="Genomic_DNA"/>
</dbReference>
<dbReference type="AlphaFoldDB" id="A0A4Q0T157"/>
<reference evidence="2" key="2">
    <citation type="submission" date="2019-02" db="EMBL/GenBank/DDBJ databases">
        <title>Granulicella sibirica sp. nov., a psychrotolerant acidobacterium isolated from an organic soil layer in forested tundra, West Siberia.</title>
        <authorList>
            <person name="Oshkin I.Y."/>
            <person name="Kulichevskaya I.S."/>
            <person name="Rijpstra W.I.C."/>
            <person name="Sinninghe Damste J.S."/>
            <person name="Rakitin A.L."/>
            <person name="Ravin N.V."/>
            <person name="Dedysh S.N."/>
        </authorList>
    </citation>
    <scope>NUCLEOTIDE SEQUENCE [LARGE SCALE GENOMIC DNA]</scope>
    <source>
        <strain evidence="2">AF10</strain>
    </source>
</reference>
<organism evidence="1 2">
    <name type="scientific">Granulicella sibirica</name>
    <dbReference type="NCBI Taxonomy" id="2479048"/>
    <lineage>
        <taxon>Bacteria</taxon>
        <taxon>Pseudomonadati</taxon>
        <taxon>Acidobacteriota</taxon>
        <taxon>Terriglobia</taxon>
        <taxon>Terriglobales</taxon>
        <taxon>Acidobacteriaceae</taxon>
        <taxon>Granulicella</taxon>
    </lineage>
</organism>
<proteinExistence type="predicted"/>
<evidence type="ECO:0000313" key="1">
    <source>
        <dbReference type="EMBL" id="RXH55688.1"/>
    </source>
</evidence>
<protein>
    <submittedName>
        <fullName evidence="1">Uncharacterized protein</fullName>
    </submittedName>
</protein>
<evidence type="ECO:0000313" key="2">
    <source>
        <dbReference type="Proteomes" id="UP000289437"/>
    </source>
</evidence>
<reference evidence="1 2" key="1">
    <citation type="submission" date="2018-11" db="EMBL/GenBank/DDBJ databases">
        <authorList>
            <person name="Mardanov A.V."/>
            <person name="Ravin N.V."/>
            <person name="Dedysh S.N."/>
        </authorList>
    </citation>
    <scope>NUCLEOTIDE SEQUENCE [LARGE SCALE GENOMIC DNA]</scope>
    <source>
        <strain evidence="1 2">AF10</strain>
    </source>
</reference>
<comment type="caution">
    <text evidence="1">The sequence shown here is derived from an EMBL/GenBank/DDBJ whole genome shotgun (WGS) entry which is preliminary data.</text>
</comment>